<protein>
    <submittedName>
        <fullName evidence="1">Uncharacterized protein</fullName>
    </submittedName>
</protein>
<sequence>MVLPRTPLLRATTWSTKLFRAHRGFDEFDEILWPEQFPESRLRAIRQAFIDDGDAAGYSQEYLNDPFDHSEAYLRKADFLPMVEADHKASKLFNIGVDFAVSKADRANRTSFTVGGETLGGTLCIVDQHVGRWDPTEWIDKMFELDLRWKPEQFIVEGGVIWKALENTIYQEMRERKHYLGFLVINPVKDKATRGRPYQKQHRAGNIKFDKDAEWYPAYEAENLRFTGTGDALADDQFDSTAILVKGFEVSGEVEEDDFLEEEELMMRRNDPRVNDGRSAVTGY</sequence>
<gene>
    <name evidence="1" type="ORF">IPJ48_18330</name>
</gene>
<proteinExistence type="predicted"/>
<name>A0A9D7FFU8_9RHOO</name>
<organism evidence="1 2">
    <name type="scientific">Candidatus Propionivibrio dominans</name>
    <dbReference type="NCBI Taxonomy" id="2954373"/>
    <lineage>
        <taxon>Bacteria</taxon>
        <taxon>Pseudomonadati</taxon>
        <taxon>Pseudomonadota</taxon>
        <taxon>Betaproteobacteria</taxon>
        <taxon>Rhodocyclales</taxon>
        <taxon>Rhodocyclaceae</taxon>
        <taxon>Propionivibrio</taxon>
    </lineage>
</organism>
<dbReference type="EMBL" id="JADJNC010000059">
    <property type="protein sequence ID" value="MBK7424872.1"/>
    <property type="molecule type" value="Genomic_DNA"/>
</dbReference>
<reference evidence="1" key="1">
    <citation type="submission" date="2020-10" db="EMBL/GenBank/DDBJ databases">
        <title>Connecting structure to function with the recovery of over 1000 high-quality activated sludge metagenome-assembled genomes encoding full-length rRNA genes using long-read sequencing.</title>
        <authorList>
            <person name="Singleton C.M."/>
            <person name="Petriglieri F."/>
            <person name="Kristensen J.M."/>
            <person name="Kirkegaard R.H."/>
            <person name="Michaelsen T.Y."/>
            <person name="Andersen M.H."/>
            <person name="Karst S.M."/>
            <person name="Dueholm M.S."/>
            <person name="Nielsen P.H."/>
            <person name="Albertsen M."/>
        </authorList>
    </citation>
    <scope>NUCLEOTIDE SEQUENCE</scope>
    <source>
        <strain evidence="1">EsbW_18-Q3-R4-48_MAXAC.044</strain>
    </source>
</reference>
<evidence type="ECO:0000313" key="1">
    <source>
        <dbReference type="EMBL" id="MBK7424872.1"/>
    </source>
</evidence>
<dbReference type="Proteomes" id="UP000886602">
    <property type="component" value="Unassembled WGS sequence"/>
</dbReference>
<comment type="caution">
    <text evidence="1">The sequence shown here is derived from an EMBL/GenBank/DDBJ whole genome shotgun (WGS) entry which is preliminary data.</text>
</comment>
<evidence type="ECO:0000313" key="2">
    <source>
        <dbReference type="Proteomes" id="UP000886602"/>
    </source>
</evidence>
<accession>A0A9D7FFU8</accession>
<dbReference type="AlphaFoldDB" id="A0A9D7FFU8"/>